<dbReference type="Proteomes" id="UP000187209">
    <property type="component" value="Unassembled WGS sequence"/>
</dbReference>
<evidence type="ECO:0000313" key="3">
    <source>
        <dbReference type="Proteomes" id="UP000187209"/>
    </source>
</evidence>
<name>A0A1R2B4P4_9CILI</name>
<evidence type="ECO:0000256" key="1">
    <source>
        <dbReference type="SAM" id="Coils"/>
    </source>
</evidence>
<dbReference type="AlphaFoldDB" id="A0A1R2B4P4"/>
<evidence type="ECO:0000313" key="2">
    <source>
        <dbReference type="EMBL" id="OMJ71758.1"/>
    </source>
</evidence>
<feature type="coiled-coil region" evidence="1">
    <location>
        <begin position="83"/>
        <end position="110"/>
    </location>
</feature>
<keyword evidence="3" id="KW-1185">Reference proteome</keyword>
<keyword evidence="1" id="KW-0175">Coiled coil</keyword>
<accession>A0A1R2B4P4</accession>
<organism evidence="2 3">
    <name type="scientific">Stentor coeruleus</name>
    <dbReference type="NCBI Taxonomy" id="5963"/>
    <lineage>
        <taxon>Eukaryota</taxon>
        <taxon>Sar</taxon>
        <taxon>Alveolata</taxon>
        <taxon>Ciliophora</taxon>
        <taxon>Postciliodesmatophora</taxon>
        <taxon>Heterotrichea</taxon>
        <taxon>Heterotrichida</taxon>
        <taxon>Stentoridae</taxon>
        <taxon>Stentor</taxon>
    </lineage>
</organism>
<comment type="caution">
    <text evidence="2">The sequence shown here is derived from an EMBL/GenBank/DDBJ whole genome shotgun (WGS) entry which is preliminary data.</text>
</comment>
<reference evidence="2 3" key="1">
    <citation type="submission" date="2016-11" db="EMBL/GenBank/DDBJ databases">
        <title>The macronuclear genome of Stentor coeruleus: a giant cell with tiny introns.</title>
        <authorList>
            <person name="Slabodnick M."/>
            <person name="Ruby J.G."/>
            <person name="Reiff S.B."/>
            <person name="Swart E.C."/>
            <person name="Gosai S."/>
            <person name="Prabakaran S."/>
            <person name="Witkowska E."/>
            <person name="Larue G.E."/>
            <person name="Fisher S."/>
            <person name="Freeman R.M."/>
            <person name="Gunawardena J."/>
            <person name="Chu W."/>
            <person name="Stover N.A."/>
            <person name="Gregory B.D."/>
            <person name="Nowacki M."/>
            <person name="Derisi J."/>
            <person name="Roy S.W."/>
            <person name="Marshall W.F."/>
            <person name="Sood P."/>
        </authorList>
    </citation>
    <scope>NUCLEOTIDE SEQUENCE [LARGE SCALE GENOMIC DNA]</scope>
    <source>
        <strain evidence="2">WM001</strain>
    </source>
</reference>
<feature type="coiled-coil region" evidence="1">
    <location>
        <begin position="389"/>
        <end position="416"/>
    </location>
</feature>
<sequence length="634" mass="73310">MAVVGERSAFVRVSQNSHDFQGEIKLSRNQSNLDRYGRQKIFEVLKFHSFFVVFEEVFLDLARLKSRFEADYERSCVYLGEVFTTIDKKIDEEENKINSARKNLNNLIKSNEGNNLRQITQEYLTNQARNLTLTIGESNKRRQIDSARTQDMDMAREYTKYESELKYYPENLENMREQKMFVMGDLKRKIDLNSEEFQKRWTELNNYYQEIIRSGNPLENNFQLDRDILTKYSKDIIPCLEQLKFTSLLLFNLREEVLLRDKIIVINIEIANKKIQIAGQEVAMPYLEALLEKANQKVDEITAQQLTFTNNDKISHLTNCIVDINTNLNNITTDLSNLSGHANLNTGSVTVYANIRPLTYRDPTVFAMGPEARKLYDDLIECVKDRDKIQSDFNLLALYKKELKELENRKSGFHIERVNSENNLSQIFDTIANSYVKIFASRVDLIEGDFTKQFIFDASMLNCLLSVLSKFISISKNPGCCSCGSATESLAIDITANQLIKVFVKILGVAMKVKTGCCSGNDLNKIYSCTNIDLDDVVNLLFSNRVFGSLLDDNGQKQKIINNARTAQVNKSLFYCLREVMSLRAIQHSYLYDINKEHISFKIKTYEDSFIKMLQHLNYMRISSKAEHHKLIKN</sequence>
<gene>
    <name evidence="2" type="ORF">SteCoe_29929</name>
</gene>
<protein>
    <submittedName>
        <fullName evidence="2">Uncharacterized protein</fullName>
    </submittedName>
</protein>
<proteinExistence type="predicted"/>
<dbReference type="EMBL" id="MPUH01000958">
    <property type="protein sequence ID" value="OMJ71758.1"/>
    <property type="molecule type" value="Genomic_DNA"/>
</dbReference>